<feature type="modified residue" description="N6-(pyridoxal phosphate)lysine" evidence="5">
    <location>
        <position position="208"/>
    </location>
</feature>
<dbReference type="InterPro" id="IPR024169">
    <property type="entry name" value="SP_NH2Trfase/AEP_transaminase"/>
</dbReference>
<dbReference type="Proteomes" id="UP000185151">
    <property type="component" value="Unassembled WGS sequence"/>
</dbReference>
<accession>A0A1N6FCD2</accession>
<keyword evidence="10" id="KW-0032">Aminotransferase</keyword>
<dbReference type="GO" id="GO:0019265">
    <property type="term" value="P:glycine biosynthetic process, by transamination of glyoxylate"/>
    <property type="evidence" value="ECO:0007669"/>
    <property type="project" value="TreeGrafter"/>
</dbReference>
<keyword evidence="3 5" id="KW-0663">Pyridoxal phosphate</keyword>
<keyword evidence="10" id="KW-0808">Transferase</keyword>
<evidence type="ECO:0000256" key="7">
    <source>
        <dbReference type="RuleBase" id="RU004504"/>
    </source>
</evidence>
<evidence type="ECO:0000256" key="8">
    <source>
        <dbReference type="SAM" id="MobiDB-lite"/>
    </source>
</evidence>
<sequence length="431" mass="46113">MLGFKSVHDIVRVDDLLAGELPLLMGAGPVPLADSVARANTLMINHLGSTMDTVLEQVMQMGAYLFQSSDATILGVAGPASAGLEMAVSNLVTPATRVLSVCNGHFGMRIAEMAARAGGDVVRLTTPPFHAAAADDVARELRRGRYGVLTICHGETSHTVHNTALPEICRIARAQGCLVLVDAVCTLGAMPFQMADWHIDAAVVGGQKALGAIPGVALVAFSPRACARIEARREASAHWCLDARLAADFWLRRAYHYTAPVPGILALHEALRLYCEETPDERFLRHRRCSHALQAGLRALGLSFAVEPGVRLQTVLGVRLPDGVDARALRESMSRESGVDISGAFGLDIVRIGQMAEQCRAPNLLRTLRALAAALAEQHYEADLAAALAVTKRLLNDAASGRVRLLPNPPSGYTRMRDASVPAEEPEVQPE</sequence>
<comment type="similarity">
    <text evidence="2 6">Belongs to the class-V pyridoxal-phosphate-dependent aminotransferase family.</text>
</comment>
<dbReference type="InterPro" id="IPR000192">
    <property type="entry name" value="Aminotrans_V_dom"/>
</dbReference>
<dbReference type="AlphaFoldDB" id="A0A1N6FCD2"/>
<evidence type="ECO:0000256" key="6">
    <source>
        <dbReference type="RuleBase" id="RU004075"/>
    </source>
</evidence>
<dbReference type="RefSeq" id="WP_074293747.1">
    <property type="nucleotide sequence ID" value="NZ_FSRU01000001.1"/>
</dbReference>
<feature type="domain" description="Aminotransferase class V" evidence="9">
    <location>
        <begin position="43"/>
        <end position="342"/>
    </location>
</feature>
<keyword evidence="11" id="KW-1185">Reference proteome</keyword>
<dbReference type="OrthoDB" id="9766472at2"/>
<gene>
    <name evidence="10" type="ORF">SAMN05444165_0118</name>
</gene>
<organism evidence="10 11">
    <name type="scientific">Paraburkholderia phenazinium</name>
    <dbReference type="NCBI Taxonomy" id="60549"/>
    <lineage>
        <taxon>Bacteria</taxon>
        <taxon>Pseudomonadati</taxon>
        <taxon>Pseudomonadota</taxon>
        <taxon>Betaproteobacteria</taxon>
        <taxon>Burkholderiales</taxon>
        <taxon>Burkholderiaceae</taxon>
        <taxon>Paraburkholderia</taxon>
    </lineage>
</organism>
<evidence type="ECO:0000256" key="4">
    <source>
        <dbReference type="PIRSR" id="PIRSR000524-1"/>
    </source>
</evidence>
<dbReference type="Gene3D" id="3.40.640.10">
    <property type="entry name" value="Type I PLP-dependent aspartate aminotransferase-like (Major domain)"/>
    <property type="match status" value="1"/>
</dbReference>
<dbReference type="Pfam" id="PF00266">
    <property type="entry name" value="Aminotran_5"/>
    <property type="match status" value="1"/>
</dbReference>
<dbReference type="InterPro" id="IPR015422">
    <property type="entry name" value="PyrdxlP-dep_Trfase_small"/>
</dbReference>
<evidence type="ECO:0000313" key="11">
    <source>
        <dbReference type="Proteomes" id="UP000185151"/>
    </source>
</evidence>
<dbReference type="GO" id="GO:0008453">
    <property type="term" value="F:alanine-glyoxylate transaminase activity"/>
    <property type="evidence" value="ECO:0007669"/>
    <property type="project" value="TreeGrafter"/>
</dbReference>
<dbReference type="InterPro" id="IPR015421">
    <property type="entry name" value="PyrdxlP-dep_Trfase_major"/>
</dbReference>
<evidence type="ECO:0000259" key="9">
    <source>
        <dbReference type="Pfam" id="PF00266"/>
    </source>
</evidence>
<comment type="cofactor">
    <cofactor evidence="1 5 7">
        <name>pyridoxal 5'-phosphate</name>
        <dbReference type="ChEBI" id="CHEBI:597326"/>
    </cofactor>
</comment>
<dbReference type="InterPro" id="IPR020578">
    <property type="entry name" value="Aminotrans_V_PyrdxlP_BS"/>
</dbReference>
<proteinExistence type="inferred from homology"/>
<feature type="binding site" evidence="4">
    <location>
        <position position="351"/>
    </location>
    <ligand>
        <name>substrate</name>
    </ligand>
</feature>
<dbReference type="EMBL" id="FSRU01000001">
    <property type="protein sequence ID" value="SIN92846.1"/>
    <property type="molecule type" value="Genomic_DNA"/>
</dbReference>
<evidence type="ECO:0000313" key="10">
    <source>
        <dbReference type="EMBL" id="SIN92846.1"/>
    </source>
</evidence>
<dbReference type="PROSITE" id="PS00595">
    <property type="entry name" value="AA_TRANSFER_CLASS_5"/>
    <property type="match status" value="1"/>
</dbReference>
<feature type="region of interest" description="Disordered" evidence="8">
    <location>
        <begin position="406"/>
        <end position="431"/>
    </location>
</feature>
<dbReference type="PANTHER" id="PTHR21152">
    <property type="entry name" value="AMINOTRANSFERASE CLASS V"/>
    <property type="match status" value="1"/>
</dbReference>
<protein>
    <submittedName>
        <fullName evidence="10">Aspartate aminotransferase</fullName>
    </submittedName>
</protein>
<evidence type="ECO:0000256" key="2">
    <source>
        <dbReference type="ARBA" id="ARBA00009236"/>
    </source>
</evidence>
<reference evidence="10 11" key="1">
    <citation type="submission" date="2016-11" db="EMBL/GenBank/DDBJ databases">
        <authorList>
            <person name="Jaros S."/>
            <person name="Januszkiewicz K."/>
            <person name="Wedrychowicz H."/>
        </authorList>
    </citation>
    <scope>NUCLEOTIDE SEQUENCE [LARGE SCALE GENOMIC DNA]</scope>
    <source>
        <strain evidence="10 11">GAS95</strain>
    </source>
</reference>
<dbReference type="PANTHER" id="PTHR21152:SF40">
    <property type="entry name" value="ALANINE--GLYOXYLATE AMINOTRANSFERASE"/>
    <property type="match status" value="1"/>
</dbReference>
<name>A0A1N6FCD2_9BURK</name>
<dbReference type="InterPro" id="IPR015424">
    <property type="entry name" value="PyrdxlP-dep_Trfase"/>
</dbReference>
<evidence type="ECO:0000256" key="1">
    <source>
        <dbReference type="ARBA" id="ARBA00001933"/>
    </source>
</evidence>
<dbReference type="PIRSF" id="PIRSF000524">
    <property type="entry name" value="SPT"/>
    <property type="match status" value="1"/>
</dbReference>
<evidence type="ECO:0000256" key="5">
    <source>
        <dbReference type="PIRSR" id="PIRSR000524-50"/>
    </source>
</evidence>
<evidence type="ECO:0000256" key="3">
    <source>
        <dbReference type="ARBA" id="ARBA00022898"/>
    </source>
</evidence>
<dbReference type="Gene3D" id="3.90.1150.10">
    <property type="entry name" value="Aspartate Aminotransferase, domain 1"/>
    <property type="match status" value="1"/>
</dbReference>
<dbReference type="GO" id="GO:0004760">
    <property type="term" value="F:L-serine-pyruvate transaminase activity"/>
    <property type="evidence" value="ECO:0007669"/>
    <property type="project" value="TreeGrafter"/>
</dbReference>
<dbReference type="SUPFAM" id="SSF53383">
    <property type="entry name" value="PLP-dependent transferases"/>
    <property type="match status" value="1"/>
</dbReference>